<dbReference type="RefSeq" id="WP_189621575.1">
    <property type="nucleotide sequence ID" value="NZ_BMZA01000010.1"/>
</dbReference>
<organism evidence="1 2">
    <name type="scientific">Novosphingobium colocasiae</name>
    <dbReference type="NCBI Taxonomy" id="1256513"/>
    <lineage>
        <taxon>Bacteria</taxon>
        <taxon>Pseudomonadati</taxon>
        <taxon>Pseudomonadota</taxon>
        <taxon>Alphaproteobacteria</taxon>
        <taxon>Sphingomonadales</taxon>
        <taxon>Sphingomonadaceae</taxon>
        <taxon>Novosphingobium</taxon>
    </lineage>
</organism>
<accession>A0A918UGP8</accession>
<protein>
    <recommendedName>
        <fullName evidence="3">DUF1871 family protein</fullName>
    </recommendedName>
</protein>
<name>A0A918UGP8_9SPHN</name>
<reference evidence="1" key="1">
    <citation type="journal article" date="2014" name="Int. J. Syst. Evol. Microbiol.">
        <title>Complete genome sequence of Corynebacterium casei LMG S-19264T (=DSM 44701T), isolated from a smear-ripened cheese.</title>
        <authorList>
            <consortium name="US DOE Joint Genome Institute (JGI-PGF)"/>
            <person name="Walter F."/>
            <person name="Albersmeier A."/>
            <person name="Kalinowski J."/>
            <person name="Ruckert C."/>
        </authorList>
    </citation>
    <scope>NUCLEOTIDE SEQUENCE</scope>
    <source>
        <strain evidence="1">KCTC 32255</strain>
    </source>
</reference>
<dbReference type="EMBL" id="BMZA01000010">
    <property type="protein sequence ID" value="GGZ09363.1"/>
    <property type="molecule type" value="Genomic_DNA"/>
</dbReference>
<sequence length="88" mass="9685">MTELDAIKMLLWKEWDPIGVNDDPNASGEYDAYAEQLYGMLSRGADDDELARHLSWCVTALIGLGADDAHSSSIARKAVAIHLCHARK</sequence>
<evidence type="ECO:0000313" key="2">
    <source>
        <dbReference type="Proteomes" id="UP000648075"/>
    </source>
</evidence>
<proteinExistence type="predicted"/>
<dbReference type="Proteomes" id="UP000648075">
    <property type="component" value="Unassembled WGS sequence"/>
</dbReference>
<evidence type="ECO:0008006" key="3">
    <source>
        <dbReference type="Google" id="ProtNLM"/>
    </source>
</evidence>
<gene>
    <name evidence="1" type="ORF">GCM10011614_25280</name>
</gene>
<dbReference type="AlphaFoldDB" id="A0A918UGP8"/>
<keyword evidence="2" id="KW-1185">Reference proteome</keyword>
<evidence type="ECO:0000313" key="1">
    <source>
        <dbReference type="EMBL" id="GGZ09363.1"/>
    </source>
</evidence>
<comment type="caution">
    <text evidence="1">The sequence shown here is derived from an EMBL/GenBank/DDBJ whole genome shotgun (WGS) entry which is preliminary data.</text>
</comment>
<reference evidence="1" key="2">
    <citation type="submission" date="2020-09" db="EMBL/GenBank/DDBJ databases">
        <authorList>
            <person name="Sun Q."/>
            <person name="Kim S."/>
        </authorList>
    </citation>
    <scope>NUCLEOTIDE SEQUENCE</scope>
    <source>
        <strain evidence="1">KCTC 32255</strain>
    </source>
</reference>